<dbReference type="PROSITE" id="PS50937">
    <property type="entry name" value="HTH_MERR_2"/>
    <property type="match status" value="1"/>
</dbReference>
<name>A0A1G2KBF1_9BACT</name>
<evidence type="ECO:0000259" key="1">
    <source>
        <dbReference type="PROSITE" id="PS50937"/>
    </source>
</evidence>
<feature type="domain" description="HTH merR-type" evidence="1">
    <location>
        <begin position="5"/>
        <end position="54"/>
    </location>
</feature>
<dbReference type="SUPFAM" id="SSF46955">
    <property type="entry name" value="Putative DNA-binding domain"/>
    <property type="match status" value="1"/>
</dbReference>
<dbReference type="GO" id="GO:0006355">
    <property type="term" value="P:regulation of DNA-templated transcription"/>
    <property type="evidence" value="ECO:0007669"/>
    <property type="project" value="InterPro"/>
</dbReference>
<dbReference type="Gene3D" id="1.10.1660.10">
    <property type="match status" value="1"/>
</dbReference>
<organism evidence="2 3">
    <name type="scientific">Candidatus Sungbacteria bacterium RIFCSPHIGHO2_01_FULL_47_32</name>
    <dbReference type="NCBI Taxonomy" id="1802264"/>
    <lineage>
        <taxon>Bacteria</taxon>
        <taxon>Candidatus Sungiibacteriota</taxon>
    </lineage>
</organism>
<dbReference type="Proteomes" id="UP000177152">
    <property type="component" value="Unassembled WGS sequence"/>
</dbReference>
<dbReference type="InterPro" id="IPR009061">
    <property type="entry name" value="DNA-bd_dom_put_sf"/>
</dbReference>
<comment type="caution">
    <text evidence="2">The sequence shown here is derived from an EMBL/GenBank/DDBJ whole genome shotgun (WGS) entry which is preliminary data.</text>
</comment>
<dbReference type="GO" id="GO:0003677">
    <property type="term" value="F:DNA binding"/>
    <property type="evidence" value="ECO:0007669"/>
    <property type="project" value="InterPro"/>
</dbReference>
<evidence type="ECO:0000313" key="3">
    <source>
        <dbReference type="Proteomes" id="UP000177152"/>
    </source>
</evidence>
<dbReference type="InterPro" id="IPR000551">
    <property type="entry name" value="MerR-type_HTH_dom"/>
</dbReference>
<sequence>MEKRYLSIKHAAKMLGVTPLTLRNWDKKGLLTAYRNPLNNYRVYRMDQIQVLLRRMETTKGSTQGRKIDIYQI</sequence>
<proteinExistence type="predicted"/>
<protein>
    <recommendedName>
        <fullName evidence="1">HTH merR-type domain-containing protein</fullName>
    </recommendedName>
</protein>
<evidence type="ECO:0000313" key="2">
    <source>
        <dbReference type="EMBL" id="OGZ95780.1"/>
    </source>
</evidence>
<accession>A0A1G2KBF1</accession>
<gene>
    <name evidence="2" type="ORF">A2633_00605</name>
</gene>
<reference evidence="2 3" key="1">
    <citation type="journal article" date="2016" name="Nat. Commun.">
        <title>Thousands of microbial genomes shed light on interconnected biogeochemical processes in an aquifer system.</title>
        <authorList>
            <person name="Anantharaman K."/>
            <person name="Brown C.T."/>
            <person name="Hug L.A."/>
            <person name="Sharon I."/>
            <person name="Castelle C.J."/>
            <person name="Probst A.J."/>
            <person name="Thomas B.C."/>
            <person name="Singh A."/>
            <person name="Wilkins M.J."/>
            <person name="Karaoz U."/>
            <person name="Brodie E.L."/>
            <person name="Williams K.H."/>
            <person name="Hubbard S.S."/>
            <person name="Banfield J.F."/>
        </authorList>
    </citation>
    <scope>NUCLEOTIDE SEQUENCE [LARGE SCALE GENOMIC DNA]</scope>
</reference>
<dbReference type="Pfam" id="PF00376">
    <property type="entry name" value="MerR"/>
    <property type="match status" value="1"/>
</dbReference>
<dbReference type="EMBL" id="MHQC01000005">
    <property type="protein sequence ID" value="OGZ95780.1"/>
    <property type="molecule type" value="Genomic_DNA"/>
</dbReference>
<dbReference type="AlphaFoldDB" id="A0A1G2KBF1"/>